<dbReference type="Proteomes" id="UP000255277">
    <property type="component" value="Unassembled WGS sequence"/>
</dbReference>
<dbReference type="EMBL" id="UHDK01000001">
    <property type="protein sequence ID" value="SUM32144.1"/>
    <property type="molecule type" value="Genomic_DNA"/>
</dbReference>
<protein>
    <submittedName>
        <fullName evidence="2">Prophage endopeptidase tail family protein</fullName>
    </submittedName>
</protein>
<dbReference type="InterPro" id="IPR044051">
    <property type="entry name" value="Prophage_tail_N"/>
</dbReference>
<evidence type="ECO:0000313" key="2">
    <source>
        <dbReference type="EMBL" id="SUM32144.1"/>
    </source>
</evidence>
<organism evidence="2 3">
    <name type="scientific">Staphylococcus gallinarum</name>
    <dbReference type="NCBI Taxonomy" id="1293"/>
    <lineage>
        <taxon>Bacteria</taxon>
        <taxon>Bacillati</taxon>
        <taxon>Bacillota</taxon>
        <taxon>Bacilli</taxon>
        <taxon>Bacillales</taxon>
        <taxon>Staphylococcaceae</taxon>
        <taxon>Staphylococcus</taxon>
    </lineage>
</organism>
<evidence type="ECO:0000313" key="3">
    <source>
        <dbReference type="Proteomes" id="UP000255277"/>
    </source>
</evidence>
<sequence length="133" mass="15716">MDHLVLKNKEGTYVEILTEVDYGTFKYDYERNNERSLTFTIYKTNENEDIFNNVKNEMYVLYHGQVYVIKTTAIKYDGVLVSNDIAAKHIFMEFQNHYIDKDIENEESSSDTKESTVEVKATYTLQQYLDFGF</sequence>
<feature type="domain" description="Prophage endopeptidase tail N-terminal" evidence="1">
    <location>
        <begin position="4"/>
        <end position="89"/>
    </location>
</feature>
<name>A0A380FG26_STAGA</name>
<evidence type="ECO:0000259" key="1">
    <source>
        <dbReference type="Pfam" id="PF18994"/>
    </source>
</evidence>
<proteinExistence type="predicted"/>
<dbReference type="Pfam" id="PF18994">
    <property type="entry name" value="Prophage_tailD1"/>
    <property type="match status" value="1"/>
</dbReference>
<dbReference type="AlphaFoldDB" id="A0A380FG26"/>
<dbReference type="Gene3D" id="6.20.110.10">
    <property type="match status" value="1"/>
</dbReference>
<reference evidence="2 3" key="1">
    <citation type="submission" date="2018-06" db="EMBL/GenBank/DDBJ databases">
        <authorList>
            <consortium name="Pathogen Informatics"/>
            <person name="Doyle S."/>
        </authorList>
    </citation>
    <scope>NUCLEOTIDE SEQUENCE [LARGE SCALE GENOMIC DNA]</scope>
    <source>
        <strain evidence="2 3">NCTC12195</strain>
    </source>
</reference>
<gene>
    <name evidence="2" type="ORF">NCTC12195_01584</name>
</gene>
<accession>A0A380FG26</accession>